<protein>
    <recommendedName>
        <fullName evidence="2">alpha-1,3-glucan synthase</fullName>
        <ecNumber evidence="2">2.4.1.183</ecNumber>
    </recommendedName>
</protein>
<keyword evidence="3" id="KW-0328">Glycosyltransferase</keyword>
<evidence type="ECO:0000256" key="7">
    <source>
        <dbReference type="SAM" id="MobiDB-lite"/>
    </source>
</evidence>
<feature type="region of interest" description="Disordered" evidence="7">
    <location>
        <begin position="1751"/>
        <end position="1884"/>
    </location>
</feature>
<dbReference type="Pfam" id="PF26108">
    <property type="entry name" value="GH_Mok13"/>
    <property type="match status" value="1"/>
</dbReference>
<feature type="transmembrane region" description="Helical" evidence="8">
    <location>
        <begin position="2241"/>
        <end position="2257"/>
    </location>
</feature>
<dbReference type="Pfam" id="PF26114">
    <property type="entry name" value="Ig_2_Mok13"/>
    <property type="match status" value="1"/>
</dbReference>
<feature type="transmembrane region" description="Helical" evidence="8">
    <location>
        <begin position="2193"/>
        <end position="2215"/>
    </location>
</feature>
<dbReference type="InterPro" id="IPR006047">
    <property type="entry name" value="GH13_cat_dom"/>
</dbReference>
<feature type="transmembrane region" description="Helical" evidence="8">
    <location>
        <begin position="2306"/>
        <end position="2325"/>
    </location>
</feature>
<dbReference type="InterPro" id="IPR058657">
    <property type="entry name" value="Mok11-13/Ags1-like_Ig"/>
</dbReference>
<dbReference type="SMART" id="SM00642">
    <property type="entry name" value="Aamy"/>
    <property type="match status" value="1"/>
</dbReference>
<evidence type="ECO:0000256" key="8">
    <source>
        <dbReference type="SAM" id="Phobius"/>
    </source>
</evidence>
<dbReference type="Pfam" id="PF26122">
    <property type="entry name" value="CBM_Mok13"/>
    <property type="match status" value="1"/>
</dbReference>
<dbReference type="InterPro" id="IPR001296">
    <property type="entry name" value="Glyco_trans_1"/>
</dbReference>
<evidence type="ECO:0000313" key="12">
    <source>
        <dbReference type="Proteomes" id="UP000698800"/>
    </source>
</evidence>
<organism evidence="11 12">
    <name type="scientific">Glutinoglossum americanum</name>
    <dbReference type="NCBI Taxonomy" id="1670608"/>
    <lineage>
        <taxon>Eukaryota</taxon>
        <taxon>Fungi</taxon>
        <taxon>Dikarya</taxon>
        <taxon>Ascomycota</taxon>
        <taxon>Pezizomycotina</taxon>
        <taxon>Geoglossomycetes</taxon>
        <taxon>Geoglossales</taxon>
        <taxon>Geoglossaceae</taxon>
        <taxon>Glutinoglossum</taxon>
    </lineage>
</organism>
<evidence type="ECO:0000256" key="1">
    <source>
        <dbReference type="ARBA" id="ARBA00006122"/>
    </source>
</evidence>
<evidence type="ECO:0000313" key="11">
    <source>
        <dbReference type="EMBL" id="KAH0539036.1"/>
    </source>
</evidence>
<keyword evidence="12" id="KW-1185">Reference proteome</keyword>
<dbReference type="FunFam" id="3.40.50.2000:FF:000052">
    <property type="entry name" value="Alpha-1,3-glucan synthase Ags2"/>
    <property type="match status" value="1"/>
</dbReference>
<evidence type="ECO:0000256" key="3">
    <source>
        <dbReference type="ARBA" id="ARBA00022676"/>
    </source>
</evidence>
<dbReference type="InterPro" id="IPR013534">
    <property type="entry name" value="Starch_synth_cat_dom"/>
</dbReference>
<feature type="transmembrane region" description="Helical" evidence="8">
    <location>
        <begin position="2085"/>
        <end position="2108"/>
    </location>
</feature>
<feature type="region of interest" description="Disordered" evidence="7">
    <location>
        <begin position="1970"/>
        <end position="1995"/>
    </location>
</feature>
<dbReference type="InterPro" id="IPR017853">
    <property type="entry name" value="GH"/>
</dbReference>
<accession>A0A9P8I0P6</accession>
<feature type="compositionally biased region" description="Basic and acidic residues" evidence="7">
    <location>
        <begin position="1783"/>
        <end position="1793"/>
    </location>
</feature>
<keyword evidence="9" id="KW-0732">Signal</keyword>
<feature type="transmembrane region" description="Helical" evidence="8">
    <location>
        <begin position="2060"/>
        <end position="2078"/>
    </location>
</feature>
<dbReference type="EC" id="2.4.1.183" evidence="2"/>
<comment type="similarity">
    <text evidence="1">Belongs to the glycosyltransferase group 1 family.</text>
</comment>
<dbReference type="InterPro" id="IPR058655">
    <property type="entry name" value="Mok11-14/Ags1-like"/>
</dbReference>
<dbReference type="Pfam" id="PF26127">
    <property type="entry name" value="12TM_Mok13"/>
    <property type="match status" value="1"/>
</dbReference>
<dbReference type="Proteomes" id="UP000698800">
    <property type="component" value="Unassembled WGS sequence"/>
</dbReference>
<dbReference type="GO" id="GO:0009277">
    <property type="term" value="C:fungal-type cell wall"/>
    <property type="evidence" value="ECO:0007669"/>
    <property type="project" value="TreeGrafter"/>
</dbReference>
<proteinExistence type="inferred from homology"/>
<dbReference type="GO" id="GO:0047657">
    <property type="term" value="F:alpha-1,3-glucan synthase activity"/>
    <property type="evidence" value="ECO:0007669"/>
    <property type="project" value="UniProtKB-EC"/>
</dbReference>
<dbReference type="Gene3D" id="3.40.50.2000">
    <property type="entry name" value="Glycogen Phosphorylase B"/>
    <property type="match status" value="2"/>
</dbReference>
<evidence type="ECO:0000256" key="2">
    <source>
        <dbReference type="ARBA" id="ARBA00012688"/>
    </source>
</evidence>
<feature type="domain" description="Glycosyl hydrolase family 13 catalytic" evidence="10">
    <location>
        <begin position="63"/>
        <end position="516"/>
    </location>
</feature>
<dbReference type="GO" id="GO:0070600">
    <property type="term" value="P:fungal-type cell wall (1-&gt;3)-alpha-glucan biosynthetic process"/>
    <property type="evidence" value="ECO:0007669"/>
    <property type="project" value="TreeGrafter"/>
</dbReference>
<dbReference type="InterPro" id="IPR058659">
    <property type="entry name" value="Mok11-13/Ags1-like_CBM"/>
</dbReference>
<feature type="compositionally biased region" description="Low complexity" evidence="7">
    <location>
        <begin position="1673"/>
        <end position="1687"/>
    </location>
</feature>
<evidence type="ECO:0000256" key="4">
    <source>
        <dbReference type="ARBA" id="ARBA00022679"/>
    </source>
</evidence>
<sequence length="2452" mass="275211">MWSSLWLLTLAFTTTGALIFDPEQVGFNLNENRTASDVLGYSGRWDNHTYQPSPDNWRFPIYSTFLDRFVNGDPANDNANGTLFEQDLMGNQLRHGGDIRGILDSLDYLQGTGVKGIYIIGSPFVNQPWGADAYSPLDLSLLDRHFGKIQDWRDTIDEIHRRGMYVILDNTFSTLGDLLAFEGSLNSTAPFKIGEYKVQYKTDRRYNDFKPSSDYLQECSYPKFWDIDGFPLPKSVTDTFRGCYDSEFDQYGYDDPSDKFPDWQRQLSKFSGVQDRLREWRPDVRQKISRFSCLTIAMLDIDGYRMDKAAQITVEALADWSESIRQCARELGKNNFFIMGEVTGPNSQASIYLGRGRQPDMVPKNITEALSLTNESDDKFFIREHGKNGVDAAAFHYSTYRTLLRFLGMDGKIANGPDAPVNWVEQWNTMLRTNDLVSPNTGLFDPRHMFGVSNQDVFRWPAIKNGTERQLLGTFITTLHMPGIPAIYFGEEQAFYLLDNTASNYLFGRQPMSASLAWQNHGCYKVGSYQFPEMGLEKALNGCADDGISLDHRDPSNPVRNVIKSMYQMRENYPVLNDGYLLEQLSNQTRLVQLPFSEGAPTEIGIWSVLRGSYAPLQNFTSGQGDQAVWLVYQNDNATINYKFDCSSSDGALLSPFPQDKTVKNLFPPFDEHVLEGSTEILGGNDTSPLFRGCLPELEMPAWGYKAYVPKENWISPGPMVTKFLPGHDARIESQASNGELDIVAIELQFSSEMDCANLVASIDVESATESQTVAKLDADNAKCEVIANPDAPAGLGAPPSVFSFKANLVDVSHGIHTVIVKNTTQRDGLGATGSVDRFYLRVGRSNNPVVFPRTANYSRELLHRDSSGKLSISHAAPGADKFRYSLNWGTTYSDWEDYKGGSTTLAEKVWSGTKKQQWKGEHVVVQYWSKTIGSSSHVQHGDVGIDGSPPRRFPHLFAHGPFNEFGFDVGLPDQFKLGSDGLWKFNFMAEWPTNFQINVWGMNPDGKPDMTGVFGDVDFDMVLDRLPPNTLSAAVINTTLVPPFPHLAYRVELNDGTYRYRLVPTGSRAVQMVLYFLFWFIPVMTGALAVLAFMGVFYRVKFNKIGDSGDKSLIPLALRRKLRRDRSDSEGRGSFIRLRPSTPPIIFRRDSGDTIRPAAGNLVTRRRTVLIATMEYDIEDWAIKVKIGGLGVMAQLMGKNLGHQDLIWVVPCVGGIDYPEAQRAESIFVTVLGQKYEVSVQYHVLRNITYVLLDAPVFRQQTKSEPYPPRMDDLESAIYYSSWNQCIAQTINRFPVDIYHINDYHGAVAPCYLLPNTIPCCLSMHNAEFQGLWPMRNAKEKDEVCSVFNLNKEVVQKYVQFGDVFNLLHAGASYLRIHQKGFGGVGVSNKYGERSWARYPIFWGLPKIGKLPNPDPTDTAEWTGEVSNEVIRVDPDFEASRGELRRQAQEWAGLDQNPDAELFVFVGRWSMQKGVDLIADIFPAVLEEHPNVQLICVGPVIDLYGKFAALKLGIMMEKYPGRVFSKPEFTALPPYIFSGAEFALIPSRDEPFGLVAVEFGRKGALGVGALVGGLGQMPGWWFTVESTATSHMIHQFKKSVKEALTSDQKTRAMMRARSAKQRFPVAQWVANLEKLQSTSISIHEKEAKRSSTRLLDPRTVSPSFAPPRSRRATGASSRGGSPSPAGQKPPPAGAATSTVPQRTLSLGIRAGPGHATRRAYVGAANDGQISDIEEDDELFNEHLEEYLVSPDTIPSNRVQEHGAPARPGSARLRSLSRGRSPLRRERFLEPSTRDSSPNDTDRPTASLRNEMLLESLSRDSSPHGFNQHADSRSSLRHDRYLENSTRDSSPYGSERGSLDFRFGSHSPPQATESLLRPSPLFPKSRSVYRRGNTSVLSLDQVTGGKEDFALQEVDPNFTDSDGAYYELFAKNLRSLDGKSSEGPLCIEDYLVKCEKLWFNKFREHRLSGIRDNSPTPRHSRDFSRTSINTSRSDEAEDFDDDRYLLGSGYEPPKRLKKAMQYRIGDWPVYSFLLALGQILAANSYQITLLTGEVGQSTKAFYIVATIYIITSAMWYLVYRRFKSIYVLSIPFFFYGLAFFLVGMTPLISSISARGWTQNFATAMYATASSSGSIFFALNFGDEGGSPIKSWVYRACVIQGTQQIYAVALWYWGSRLTRLAAAGITQKNPLQTTWVLTAITVPIAVLLWLVCFTNFRYLPDFYHREPGSVPSFYMSIVRRKIILWFFVAIIIQNYWLSAPYGRNWEYLWSSQHAPRQAIFLLVVLFFVFVWLAFIYLFSILSKEHSWILPIFAIGLGAPRWCQMLWGTSNIGLYVPWAGPPVASALVGRSLWLWLGVLDSLQGVGFGMILLQTLTRIHISFTLIAAQVLGTVAAILAKASAPNKLGPGDVFPDFSAGISEGLMKPWFWVGLMFQLLICLGFFMFFRKEQLSKP</sequence>
<dbReference type="Pfam" id="PF08323">
    <property type="entry name" value="Glyco_transf_5"/>
    <property type="match status" value="1"/>
</dbReference>
<dbReference type="PANTHER" id="PTHR47182">
    <property type="entry name" value="CELL WALL ALPHA-1,3-GLUCAN SYNTHASE AGS1-RELATED"/>
    <property type="match status" value="1"/>
</dbReference>
<dbReference type="OrthoDB" id="512920at2759"/>
<dbReference type="Pfam" id="PF26111">
    <property type="entry name" value="Ig_Mok13"/>
    <property type="match status" value="1"/>
</dbReference>
<dbReference type="CDD" id="cd11323">
    <property type="entry name" value="AmyAc_AGS"/>
    <property type="match status" value="1"/>
</dbReference>
<feature type="transmembrane region" description="Helical" evidence="8">
    <location>
        <begin position="2120"/>
        <end position="2140"/>
    </location>
</feature>
<dbReference type="Pfam" id="PF00128">
    <property type="entry name" value="Alpha-amylase"/>
    <property type="match status" value="1"/>
</dbReference>
<dbReference type="SUPFAM" id="SSF51445">
    <property type="entry name" value="(Trans)glycosidases"/>
    <property type="match status" value="1"/>
</dbReference>
<name>A0A9P8I0P6_9PEZI</name>
<keyword evidence="5" id="KW-0961">Cell wall biogenesis/degradation</keyword>
<dbReference type="InterPro" id="IPR058654">
    <property type="entry name" value="Mok11-14/Ags1-like_TM"/>
</dbReference>
<evidence type="ECO:0000259" key="10">
    <source>
        <dbReference type="SMART" id="SM00642"/>
    </source>
</evidence>
<feature type="transmembrane region" description="Helical" evidence="8">
    <location>
        <begin position="2277"/>
        <end position="2299"/>
    </location>
</feature>
<comment type="caution">
    <text evidence="11">The sequence shown here is derived from an EMBL/GenBank/DDBJ whole genome shotgun (WGS) entry which is preliminary data.</text>
</comment>
<feature type="compositionally biased region" description="Low complexity" evidence="7">
    <location>
        <begin position="1766"/>
        <end position="1780"/>
    </location>
</feature>
<keyword evidence="8" id="KW-0472">Membrane</keyword>
<feature type="region of interest" description="Disordered" evidence="7">
    <location>
        <begin position="1644"/>
        <end position="1700"/>
    </location>
</feature>
<feature type="transmembrane region" description="Helical" evidence="8">
    <location>
        <begin position="2377"/>
        <end position="2396"/>
    </location>
</feature>
<dbReference type="InterPro" id="IPR058656">
    <property type="entry name" value="Mok11-13/Ags1-like_GH"/>
</dbReference>
<keyword evidence="8" id="KW-1133">Transmembrane helix</keyword>
<dbReference type="Pfam" id="PF00534">
    <property type="entry name" value="Glycos_transf_1"/>
    <property type="match status" value="1"/>
</dbReference>
<dbReference type="EMBL" id="JAGHQL010000089">
    <property type="protein sequence ID" value="KAH0539036.1"/>
    <property type="molecule type" value="Genomic_DNA"/>
</dbReference>
<keyword evidence="8" id="KW-0812">Transmembrane</keyword>
<feature type="transmembrane region" description="Helical" evidence="8">
    <location>
        <begin position="1073"/>
        <end position="1099"/>
    </location>
</feature>
<feature type="transmembrane region" description="Helical" evidence="8">
    <location>
        <begin position="2350"/>
        <end position="2370"/>
    </location>
</feature>
<feature type="compositionally biased region" description="Basic and acidic residues" evidence="7">
    <location>
        <begin position="1830"/>
        <end position="1846"/>
    </location>
</feature>
<keyword evidence="4" id="KW-0808">Transferase</keyword>
<feature type="signal peptide" evidence="9">
    <location>
        <begin position="1"/>
        <end position="17"/>
    </location>
</feature>
<comment type="catalytic activity">
    <reaction evidence="6">
        <text>[(1-&gt;3)-alpha-D-glucosyl](n) + UDP-alpha-D-glucose = [(1-&gt;3)-alpha-D-glucosyl](n+1) + UDP + H(+)</text>
        <dbReference type="Rhea" id="RHEA:19749"/>
        <dbReference type="Rhea" id="RHEA-COMP:11150"/>
        <dbReference type="Rhea" id="RHEA-COMP:11151"/>
        <dbReference type="ChEBI" id="CHEBI:15378"/>
        <dbReference type="ChEBI" id="CHEBI:28100"/>
        <dbReference type="ChEBI" id="CHEBI:58223"/>
        <dbReference type="ChEBI" id="CHEBI:58885"/>
        <dbReference type="EC" id="2.4.1.183"/>
    </reaction>
</comment>
<dbReference type="SUPFAM" id="SSF53756">
    <property type="entry name" value="UDP-Glycosyltransferase/glycogen phosphorylase"/>
    <property type="match status" value="1"/>
</dbReference>
<dbReference type="FunFam" id="3.40.50.2000:FF:000058">
    <property type="entry name" value="Alpha-1,3-glucan synthase Ags1"/>
    <property type="match status" value="1"/>
</dbReference>
<evidence type="ECO:0000256" key="6">
    <source>
        <dbReference type="ARBA" id="ARBA00048960"/>
    </source>
</evidence>
<dbReference type="PANTHER" id="PTHR47182:SF2">
    <property type="entry name" value="CELL WALL ALPHA-1,3-GLUCAN SYNTHASE AGS1"/>
    <property type="match status" value="1"/>
</dbReference>
<dbReference type="InterPro" id="IPR058658">
    <property type="entry name" value="Mok11-13/Ags1-like_Ig_2"/>
</dbReference>
<feature type="transmembrane region" description="Helical" evidence="8">
    <location>
        <begin position="2152"/>
        <end position="2173"/>
    </location>
</feature>
<feature type="transmembrane region" description="Helical" evidence="8">
    <location>
        <begin position="2425"/>
        <end position="2444"/>
    </location>
</feature>
<reference evidence="11" key="1">
    <citation type="submission" date="2021-03" db="EMBL/GenBank/DDBJ databases">
        <title>Comparative genomics and phylogenomic investigation of the class Geoglossomycetes provide insights into ecological specialization and systematics.</title>
        <authorList>
            <person name="Melie T."/>
            <person name="Pirro S."/>
            <person name="Miller A.N."/>
            <person name="Quandt A."/>
        </authorList>
    </citation>
    <scope>NUCLEOTIDE SEQUENCE</scope>
    <source>
        <strain evidence="11">GBOQ0MN5Z8</strain>
    </source>
</reference>
<evidence type="ECO:0000256" key="5">
    <source>
        <dbReference type="ARBA" id="ARBA00023316"/>
    </source>
</evidence>
<evidence type="ECO:0000256" key="9">
    <source>
        <dbReference type="SAM" id="SignalP"/>
    </source>
</evidence>
<dbReference type="Gene3D" id="3.20.20.80">
    <property type="entry name" value="Glycosidases"/>
    <property type="match status" value="1"/>
</dbReference>
<feature type="chain" id="PRO_5040213385" description="alpha-1,3-glucan synthase" evidence="9">
    <location>
        <begin position="18"/>
        <end position="2452"/>
    </location>
</feature>
<dbReference type="FunFam" id="3.20.20.80:FF:000073">
    <property type="entry name" value="Alpha-1,3-glucan synthase Ags2"/>
    <property type="match status" value="1"/>
</dbReference>
<gene>
    <name evidence="11" type="ORF">FGG08_004430</name>
</gene>